<comment type="caution">
    <text evidence="7">The sequence shown here is derived from an EMBL/GenBank/DDBJ whole genome shotgun (WGS) entry which is preliminary data.</text>
</comment>
<evidence type="ECO:0000256" key="3">
    <source>
        <dbReference type="ARBA" id="ARBA00022827"/>
    </source>
</evidence>
<dbReference type="InterPro" id="IPR050641">
    <property type="entry name" value="RIFMO-like"/>
</dbReference>
<dbReference type="PANTHER" id="PTHR43004:SF16">
    <property type="entry name" value="PHENOL 2-MONOOXYGENASE FSQG"/>
    <property type="match status" value="1"/>
</dbReference>
<dbReference type="Gene3D" id="3.30.9.10">
    <property type="entry name" value="D-Amino Acid Oxidase, subunit A, domain 2"/>
    <property type="match status" value="1"/>
</dbReference>
<dbReference type="GO" id="GO:0016709">
    <property type="term" value="F:oxidoreductase activity, acting on paired donors, with incorporation or reduction of molecular oxygen, NAD(P)H as one donor, and incorporation of one atom of oxygen"/>
    <property type="evidence" value="ECO:0007669"/>
    <property type="project" value="UniProtKB-ARBA"/>
</dbReference>
<comment type="similarity">
    <text evidence="1">Belongs to the PheA/TfdB FAD monooxygenase family.</text>
</comment>
<evidence type="ECO:0000256" key="4">
    <source>
        <dbReference type="ARBA" id="ARBA00023002"/>
    </source>
</evidence>
<evidence type="ECO:0000259" key="5">
    <source>
        <dbReference type="Pfam" id="PF01494"/>
    </source>
</evidence>
<dbReference type="SUPFAM" id="SSF51905">
    <property type="entry name" value="FAD/NAD(P)-binding domain"/>
    <property type="match status" value="1"/>
</dbReference>
<dbReference type="EMBL" id="CAJPDQ010000011">
    <property type="protein sequence ID" value="CAF9916518.1"/>
    <property type="molecule type" value="Genomic_DNA"/>
</dbReference>
<dbReference type="InterPro" id="IPR038220">
    <property type="entry name" value="PHOX_C_sf"/>
</dbReference>
<dbReference type="InterPro" id="IPR002938">
    <property type="entry name" value="FAD-bd"/>
</dbReference>
<gene>
    <name evidence="7" type="ORF">GOMPHAMPRED_001034</name>
</gene>
<keyword evidence="4" id="KW-0560">Oxidoreductase</keyword>
<dbReference type="InterPro" id="IPR036188">
    <property type="entry name" value="FAD/NAD-bd_sf"/>
</dbReference>
<evidence type="ECO:0000259" key="6">
    <source>
        <dbReference type="Pfam" id="PF07976"/>
    </source>
</evidence>
<dbReference type="AlphaFoldDB" id="A0A8H3F2T6"/>
<name>A0A8H3F2T6_9LECA</name>
<dbReference type="Gene3D" id="3.40.30.20">
    <property type="match status" value="1"/>
</dbReference>
<dbReference type="Proteomes" id="UP000664169">
    <property type="component" value="Unassembled WGS sequence"/>
</dbReference>
<evidence type="ECO:0000313" key="8">
    <source>
        <dbReference type="Proteomes" id="UP000664169"/>
    </source>
</evidence>
<feature type="domain" description="Phenol hydroxylase-like C-terminal dimerisation" evidence="6">
    <location>
        <begin position="448"/>
        <end position="646"/>
    </location>
</feature>
<protein>
    <recommendedName>
        <fullName evidence="9">Phenol 2-monooxygenase</fullName>
    </recommendedName>
</protein>
<dbReference type="Gene3D" id="3.50.50.60">
    <property type="entry name" value="FAD/NAD(P)-binding domain"/>
    <property type="match status" value="1"/>
</dbReference>
<dbReference type="PANTHER" id="PTHR43004">
    <property type="entry name" value="TRK SYSTEM POTASSIUM UPTAKE PROTEIN"/>
    <property type="match status" value="1"/>
</dbReference>
<keyword evidence="2" id="KW-0285">Flavoprotein</keyword>
<keyword evidence="3" id="KW-0274">FAD</keyword>
<dbReference type="InterPro" id="IPR036249">
    <property type="entry name" value="Thioredoxin-like_sf"/>
</dbReference>
<dbReference type="OrthoDB" id="1716816at2759"/>
<evidence type="ECO:0000313" key="7">
    <source>
        <dbReference type="EMBL" id="CAF9916518.1"/>
    </source>
</evidence>
<evidence type="ECO:0000256" key="1">
    <source>
        <dbReference type="ARBA" id="ARBA00007801"/>
    </source>
</evidence>
<dbReference type="SUPFAM" id="SSF54373">
    <property type="entry name" value="FAD-linked reductases, C-terminal domain"/>
    <property type="match status" value="1"/>
</dbReference>
<dbReference type="PRINTS" id="PR00420">
    <property type="entry name" value="RNGMNOXGNASE"/>
</dbReference>
<dbReference type="SUPFAM" id="SSF52833">
    <property type="entry name" value="Thioredoxin-like"/>
    <property type="match status" value="1"/>
</dbReference>
<dbReference type="GO" id="GO:0071949">
    <property type="term" value="F:FAD binding"/>
    <property type="evidence" value="ECO:0007669"/>
    <property type="project" value="InterPro"/>
</dbReference>
<dbReference type="InterPro" id="IPR012941">
    <property type="entry name" value="Phe_hydrox_C_dim_dom"/>
</dbReference>
<feature type="domain" description="FAD-binding" evidence="5">
    <location>
        <begin position="6"/>
        <end position="144"/>
    </location>
</feature>
<dbReference type="CDD" id="cd02979">
    <property type="entry name" value="PHOX_C"/>
    <property type="match status" value="1"/>
</dbReference>
<evidence type="ECO:0000256" key="2">
    <source>
        <dbReference type="ARBA" id="ARBA00022630"/>
    </source>
</evidence>
<dbReference type="Pfam" id="PF01494">
    <property type="entry name" value="FAD_binding_3"/>
    <property type="match status" value="2"/>
</dbReference>
<organism evidence="7 8">
    <name type="scientific">Gomphillus americanus</name>
    <dbReference type="NCBI Taxonomy" id="1940652"/>
    <lineage>
        <taxon>Eukaryota</taxon>
        <taxon>Fungi</taxon>
        <taxon>Dikarya</taxon>
        <taxon>Ascomycota</taxon>
        <taxon>Pezizomycotina</taxon>
        <taxon>Lecanoromycetes</taxon>
        <taxon>OSLEUM clade</taxon>
        <taxon>Ostropomycetidae</taxon>
        <taxon>Ostropales</taxon>
        <taxon>Graphidaceae</taxon>
        <taxon>Gomphilloideae</taxon>
        <taxon>Gomphillus</taxon>
    </lineage>
</organism>
<feature type="domain" description="FAD-binding" evidence="5">
    <location>
        <begin position="186"/>
        <end position="410"/>
    </location>
</feature>
<keyword evidence="8" id="KW-1185">Reference proteome</keyword>
<evidence type="ECO:0008006" key="9">
    <source>
        <dbReference type="Google" id="ProtNLM"/>
    </source>
</evidence>
<reference evidence="7" key="1">
    <citation type="submission" date="2021-03" db="EMBL/GenBank/DDBJ databases">
        <authorList>
            <person name="Tagirdzhanova G."/>
        </authorList>
    </citation>
    <scope>NUCLEOTIDE SEQUENCE</scope>
</reference>
<accession>A0A8H3F2T6</accession>
<proteinExistence type="inferred from homology"/>
<dbReference type="Pfam" id="PF07976">
    <property type="entry name" value="Phe_hydrox_dim"/>
    <property type="match status" value="1"/>
</dbReference>
<sequence length="657" mass="72458">MADNHTDVVVVGAGPAGLMVSLYLSELGVKHRIIDQLGTRALNGRADGFQVRTVEIWDSFDIATRIQSHGSHFGEWALWTPGEEGIARTSREAVFGEDSSRLSTATFHQGYIEAALIEGAQKRGGPLVERGVKFASVTIDPDTSNSSAYPIHLSVQHLREDELEKWGVNAHRKLEDGSLEPADADIEAFGTDPENIRWNGNQNTKQGTIETIHAKYVIGADGGHSAIRRQLGFKMDGANSDSVWGVIDIIPITDFPDIRRLCTILSKHGNILVIPREKGLIRIYVQLPDENPTTGPSSISLNNPNAPIEIFKTIQQIFRPYVIDYKVCDWWTVYKVGQRVSDHFSFNNQVFLIGDAVHTHTPKGGQGSNVSQQDAYNLAWKLAGVLHGQIKPSALSTFESERLPIARDLITLDTNLSRVLSTRSGVDMKDVKDVYARLKFFGSNVAFQYAPSSIVATQSNNDQVASKVIHGTRLSNAYVYNLSSSNRIASQALLKSTGSWYLFVLAGNLLHQPQLSLVNHTGTQLESLSKKYPHISARRPQDPFLRVLLFAANKLSDFVAKDLHSAFFPNHSNHGRDYDTIFGDQQADGSDALKPEYSRNLDGVHQVYGVDKEKGGMILVRPDQIVAWTGRLSDTDNLERFFAGVLGSGTDKSIVST</sequence>